<protein>
    <recommendedName>
        <fullName evidence="1">Zorya protein ZorC EH domain-containing protein</fullName>
    </recommendedName>
</protein>
<dbReference type="InterPro" id="IPR028943">
    <property type="entry name" value="ZorC_EH_Signature_dom"/>
</dbReference>
<gene>
    <name evidence="2" type="ORF">E4663_00390</name>
</gene>
<comment type="caution">
    <text evidence="2">The sequence shown here is derived from an EMBL/GenBank/DDBJ whole genome shotgun (WGS) entry which is preliminary data.</text>
</comment>
<dbReference type="AlphaFoldDB" id="A0A4Z0H041"/>
<feature type="domain" description="Zorya protein ZorC EH" evidence="1">
    <location>
        <begin position="166"/>
        <end position="301"/>
    </location>
</feature>
<proteinExistence type="predicted"/>
<reference evidence="2 3" key="1">
    <citation type="journal article" date="2003" name="Int. J. Syst. Evol. Microbiol.">
        <title>Halobacillus salinus sp. nov., isolated from a salt lake on the coast of the East Sea in Korea.</title>
        <authorList>
            <person name="Yoon J.H."/>
            <person name="Kang K.H."/>
            <person name="Park Y.H."/>
        </authorList>
    </citation>
    <scope>NUCLEOTIDE SEQUENCE [LARGE SCALE GENOMIC DNA]</scope>
    <source>
        <strain evidence="2 3">HSL-3</strain>
    </source>
</reference>
<dbReference type="EMBL" id="SRJC01000001">
    <property type="protein sequence ID" value="TGB03500.1"/>
    <property type="molecule type" value="Genomic_DNA"/>
</dbReference>
<evidence type="ECO:0000313" key="3">
    <source>
        <dbReference type="Proteomes" id="UP000297982"/>
    </source>
</evidence>
<accession>A0A4Z0H041</accession>
<organism evidence="2 3">
    <name type="scientific">Halobacillus salinus</name>
    <dbReference type="NCBI Taxonomy" id="192814"/>
    <lineage>
        <taxon>Bacteria</taxon>
        <taxon>Bacillati</taxon>
        <taxon>Bacillota</taxon>
        <taxon>Bacilli</taxon>
        <taxon>Bacillales</taxon>
        <taxon>Bacillaceae</taxon>
        <taxon>Halobacillus</taxon>
    </lineage>
</organism>
<sequence>MSRSFPSFYFYPKKVTEETKRIYNLYKNAGEASNFMKRKELPKLIEEIRKLPYQEPVLKEYAEKLISLEISILSSEYPYELSNEEHFLDKVVIVLTHSYNRIVGSRFWGHLHVIPEDKHVHQMLSVVFKEEDPHFLSLRSDIRKEYNQIFSKPAGDVLRLIAERLGSLPQPLEENFEKWMVQEGSRLERMLWILILGKFMSRKGFLEHQNLKRITEVLDTFNPDTYKKLIIPYLQSNDFQNFKSELMKQLIGRLGDPRETTKKWRSVPGNAVKKVKSWLYKYDLFQFLDSERFKYWEKYVPNIKALNFEQNPPMAAMEFDRFVVLEFGNTGNAAYFYEVEGFNTYILPKFSITNVEGDLKDKEAHFYIHKLSHISNRGRPTWYNTFDDYMEHFMKGDFKYRKSSSGGWRR</sequence>
<evidence type="ECO:0000313" key="2">
    <source>
        <dbReference type="EMBL" id="TGB03500.1"/>
    </source>
</evidence>
<name>A0A4Z0H041_9BACI</name>
<evidence type="ECO:0000259" key="1">
    <source>
        <dbReference type="Pfam" id="PF15611"/>
    </source>
</evidence>
<keyword evidence="3" id="KW-1185">Reference proteome</keyword>
<dbReference type="Proteomes" id="UP000297982">
    <property type="component" value="Unassembled WGS sequence"/>
</dbReference>
<dbReference type="Pfam" id="PF15611">
    <property type="entry name" value="EH_Signature"/>
    <property type="match status" value="1"/>
</dbReference>